<dbReference type="EMBL" id="VYZB01001203">
    <property type="protein sequence ID" value="NWS78159.1"/>
    <property type="molecule type" value="Genomic_DNA"/>
</dbReference>
<evidence type="ECO:0000313" key="3">
    <source>
        <dbReference type="Proteomes" id="UP000549499"/>
    </source>
</evidence>
<reference evidence="2 3" key="1">
    <citation type="submission" date="2019-09" db="EMBL/GenBank/DDBJ databases">
        <title>Bird 10,000 Genomes (B10K) Project - Family phase.</title>
        <authorList>
            <person name="Zhang G."/>
        </authorList>
    </citation>
    <scope>NUCLEOTIDE SEQUENCE [LARGE SCALE GENOMIC DNA]</scope>
    <source>
        <strain evidence="2">B10K-DU-003-44</strain>
        <tissue evidence="2">Muscle</tissue>
    </source>
</reference>
<accession>A0A7K5I9G6</accession>
<protein>
    <submittedName>
        <fullName evidence="2">UBN1 protein</fullName>
    </submittedName>
</protein>
<dbReference type="Proteomes" id="UP000549499">
    <property type="component" value="Unassembled WGS sequence"/>
</dbReference>
<evidence type="ECO:0000256" key="1">
    <source>
        <dbReference type="SAM" id="MobiDB-lite"/>
    </source>
</evidence>
<feature type="non-terminal residue" evidence="2">
    <location>
        <position position="246"/>
    </location>
</feature>
<comment type="caution">
    <text evidence="2">The sequence shown here is derived from an EMBL/GenBank/DDBJ whole genome shotgun (WGS) entry which is preliminary data.</text>
</comment>
<evidence type="ECO:0000313" key="2">
    <source>
        <dbReference type="EMBL" id="NWS78159.1"/>
    </source>
</evidence>
<dbReference type="OrthoDB" id="68076at2759"/>
<proteinExistence type="predicted"/>
<feature type="compositionally biased region" description="Polar residues" evidence="1">
    <location>
        <begin position="30"/>
        <end position="71"/>
    </location>
</feature>
<feature type="region of interest" description="Disordered" evidence="1">
    <location>
        <begin position="30"/>
        <end position="220"/>
    </location>
</feature>
<name>A0A7K5I9G6_CROSL</name>
<keyword evidence="3" id="KW-1185">Reference proteome</keyword>
<organism evidence="2 3">
    <name type="scientific">Crotophaga sulcirostris</name>
    <name type="common">Groove-billed ani</name>
    <dbReference type="NCBI Taxonomy" id="33598"/>
    <lineage>
        <taxon>Eukaryota</taxon>
        <taxon>Metazoa</taxon>
        <taxon>Chordata</taxon>
        <taxon>Craniata</taxon>
        <taxon>Vertebrata</taxon>
        <taxon>Euteleostomi</taxon>
        <taxon>Archelosauria</taxon>
        <taxon>Archosauria</taxon>
        <taxon>Dinosauria</taxon>
        <taxon>Saurischia</taxon>
        <taxon>Theropoda</taxon>
        <taxon>Coelurosauria</taxon>
        <taxon>Aves</taxon>
        <taxon>Neognathae</taxon>
        <taxon>Neoaves</taxon>
        <taxon>Otidimorphae</taxon>
        <taxon>Cuculiformes</taxon>
        <taxon>Crotophagidae</taxon>
        <taxon>Crotophaga</taxon>
    </lineage>
</organism>
<feature type="compositionally biased region" description="Polar residues" evidence="1">
    <location>
        <begin position="175"/>
        <end position="187"/>
    </location>
</feature>
<dbReference type="AlphaFoldDB" id="A0A7K5I9G6"/>
<feature type="compositionally biased region" description="Low complexity" evidence="1">
    <location>
        <begin position="137"/>
        <end position="153"/>
    </location>
</feature>
<feature type="non-terminal residue" evidence="2">
    <location>
        <position position="1"/>
    </location>
</feature>
<sequence length="246" mass="25847">KKKVTAPTKVKVKESSCKPDKKVVVSVPSMHSSGTLALSSEPQGGTLGISSQTRDLLSLGTAQAASSTGTPATFMDDSLDEDLIHNPTSSLEAVSKELAVLNSRTGGSPDFTLPGAPKAPPEKIPTLASSEEKRTCPKSNPSPTSSSGSLQSPLNFLAEQALALGQSSQEKKTENSNYKELSCQASPSKILPDAHQAKQKHHSLVRPSHGPQTSSPVPVSQAKVFHSGSQLQKNFTSPTPFVKLQN</sequence>
<gene>
    <name evidence="2" type="primary">Ubn1</name>
    <name evidence="2" type="ORF">CROSUL_R14454</name>
</gene>